<dbReference type="Pfam" id="PF00271">
    <property type="entry name" value="Helicase_C"/>
    <property type="match status" value="1"/>
</dbReference>
<dbReference type="GO" id="GO:0016787">
    <property type="term" value="F:hydrolase activity"/>
    <property type="evidence" value="ECO:0007669"/>
    <property type="project" value="UniProtKB-KW"/>
</dbReference>
<feature type="coiled-coil region" evidence="8">
    <location>
        <begin position="253"/>
        <end position="280"/>
    </location>
</feature>
<evidence type="ECO:0000256" key="3">
    <source>
        <dbReference type="ARBA" id="ARBA00022801"/>
    </source>
</evidence>
<dbReference type="PANTHER" id="PTHR12131:SF1">
    <property type="entry name" value="ATP-DEPENDENT RNA HELICASE SUPV3L1, MITOCHONDRIAL-RELATED"/>
    <property type="match status" value="1"/>
</dbReference>
<evidence type="ECO:0000256" key="1">
    <source>
        <dbReference type="ARBA" id="ARBA00012552"/>
    </source>
</evidence>
<evidence type="ECO:0000256" key="2">
    <source>
        <dbReference type="ARBA" id="ARBA00022741"/>
    </source>
</evidence>
<evidence type="ECO:0000256" key="6">
    <source>
        <dbReference type="ARBA" id="ARBA00022946"/>
    </source>
</evidence>
<dbReference type="RefSeq" id="WP_118315051.1">
    <property type="nucleotide sequence ID" value="NZ_QRNJ01000064.1"/>
</dbReference>
<dbReference type="SMART" id="SM00490">
    <property type="entry name" value="HELICc"/>
    <property type="match status" value="1"/>
</dbReference>
<protein>
    <recommendedName>
        <fullName evidence="1">RNA helicase</fullName>
        <ecNumber evidence="1">3.6.4.13</ecNumber>
    </recommendedName>
</protein>
<reference evidence="11 12" key="1">
    <citation type="submission" date="2018-08" db="EMBL/GenBank/DDBJ databases">
        <title>A genome reference for cultivated species of the human gut microbiota.</title>
        <authorList>
            <person name="Zou Y."/>
            <person name="Xue W."/>
            <person name="Luo G."/>
        </authorList>
    </citation>
    <scope>NUCLEOTIDE SEQUENCE [LARGE SCALE GENOMIC DNA]</scope>
    <source>
        <strain evidence="11 12">AF45-14BH</strain>
    </source>
</reference>
<dbReference type="PANTHER" id="PTHR12131">
    <property type="entry name" value="ATP-DEPENDENT RNA AND DNA HELICASE"/>
    <property type="match status" value="1"/>
</dbReference>
<dbReference type="GO" id="GO:0005524">
    <property type="term" value="F:ATP binding"/>
    <property type="evidence" value="ECO:0007669"/>
    <property type="project" value="UniProtKB-KW"/>
</dbReference>
<dbReference type="InterPro" id="IPR027417">
    <property type="entry name" value="P-loop_NTPase"/>
</dbReference>
<dbReference type="EMBL" id="QRNJ01000064">
    <property type="protein sequence ID" value="RHK35461.1"/>
    <property type="molecule type" value="Genomic_DNA"/>
</dbReference>
<accession>A0A415G4I1</accession>
<keyword evidence="6" id="KW-0809">Transit peptide</keyword>
<gene>
    <name evidence="11" type="ORF">DW068_13585</name>
</gene>
<dbReference type="PROSITE" id="PS51194">
    <property type="entry name" value="HELICASE_CTER"/>
    <property type="match status" value="1"/>
</dbReference>
<evidence type="ECO:0000313" key="11">
    <source>
        <dbReference type="EMBL" id="RHK35461.1"/>
    </source>
</evidence>
<comment type="caution">
    <text evidence="11">The sequence shown here is derived from an EMBL/GenBank/DDBJ whole genome shotgun (WGS) entry which is preliminary data.</text>
</comment>
<dbReference type="InterPro" id="IPR055206">
    <property type="entry name" value="DEXQc_SUV3"/>
</dbReference>
<evidence type="ECO:0000256" key="8">
    <source>
        <dbReference type="SAM" id="Coils"/>
    </source>
</evidence>
<keyword evidence="5" id="KW-0067">ATP-binding</keyword>
<name>A0A415G4I1_9FIRM</name>
<proteinExistence type="predicted"/>
<dbReference type="Pfam" id="PF22527">
    <property type="entry name" value="DEXQc_Suv3"/>
    <property type="match status" value="1"/>
</dbReference>
<keyword evidence="2" id="KW-0547">Nucleotide-binding</keyword>
<dbReference type="EC" id="3.6.4.13" evidence="1"/>
<evidence type="ECO:0000259" key="10">
    <source>
        <dbReference type="PROSITE" id="PS51194"/>
    </source>
</evidence>
<feature type="domain" description="Helicase C-terminal" evidence="10">
    <location>
        <begin position="454"/>
        <end position="606"/>
    </location>
</feature>
<keyword evidence="4" id="KW-0347">Helicase</keyword>
<evidence type="ECO:0000256" key="5">
    <source>
        <dbReference type="ARBA" id="ARBA00022840"/>
    </source>
</evidence>
<dbReference type="Gene3D" id="3.40.50.300">
    <property type="entry name" value="P-loop containing nucleotide triphosphate hydrolases"/>
    <property type="match status" value="2"/>
</dbReference>
<dbReference type="PROSITE" id="PS51192">
    <property type="entry name" value="HELICASE_ATP_BIND_1"/>
    <property type="match status" value="1"/>
</dbReference>
<dbReference type="InterPro" id="IPR014001">
    <property type="entry name" value="Helicase_ATP-bd"/>
</dbReference>
<dbReference type="GO" id="GO:0003724">
    <property type="term" value="F:RNA helicase activity"/>
    <property type="evidence" value="ECO:0007669"/>
    <property type="project" value="UniProtKB-EC"/>
</dbReference>
<dbReference type="AlphaFoldDB" id="A0A415G4I1"/>
<evidence type="ECO:0000256" key="7">
    <source>
        <dbReference type="ARBA" id="ARBA00047984"/>
    </source>
</evidence>
<dbReference type="Proteomes" id="UP000283497">
    <property type="component" value="Unassembled WGS sequence"/>
</dbReference>
<dbReference type="SUPFAM" id="SSF52540">
    <property type="entry name" value="P-loop containing nucleoside triphosphate hydrolases"/>
    <property type="match status" value="1"/>
</dbReference>
<keyword evidence="8" id="KW-0175">Coiled coil</keyword>
<dbReference type="SMART" id="SM00487">
    <property type="entry name" value="DEXDc"/>
    <property type="match status" value="1"/>
</dbReference>
<keyword evidence="3" id="KW-0378">Hydrolase</keyword>
<organism evidence="11 12">
    <name type="scientific">Anaerobutyricum hallii</name>
    <dbReference type="NCBI Taxonomy" id="39488"/>
    <lineage>
        <taxon>Bacteria</taxon>
        <taxon>Bacillati</taxon>
        <taxon>Bacillota</taxon>
        <taxon>Clostridia</taxon>
        <taxon>Lachnospirales</taxon>
        <taxon>Lachnospiraceae</taxon>
        <taxon>Anaerobutyricum</taxon>
    </lineage>
</organism>
<sequence length="800" mass="94102">MIHEQEFIELKKKEREGIVARDLLDSLKIRGKKLRKAKRKEPEIQKMLQEKLKQDTIYQSYMNGTCMENAKFRRQYDVYVQKIEEEKQREAKKEEMREEWKKWKNSDELKEIYQEVLLDMIDEIVSCAEKALRNEKIIYKKTENFEYFEDIEEEPLDENNFEDFLRNFYSDWIRLSNFLMLEDFCGDEYSYETVNRMLSKSSKLSDLNETLDIYDELFDDLLSDDVSEDIFEEVEKRLSITKVVSLLNENPEYVDIAEKAKEIQKRVIEMEERKKYLKEEVFRSIPKDITELYPLARMMKRHFILHIGPTNSGKTHDALKALKNANSGVYLAPLRLMAYETYETMNENGILCSMLTGEEKISVQEAKIVSMTIELLNLDKQFNVAVIDEAQMLSDTRRGGAWTNAILGLAAKEIHICMAPEAEKLTCTLIEMCANDTYEIHHYKRKTPLVCDEEIFHFPESVRKNDALIVFSKAKVIACAAELQKKGIKCSVIYGSLPYETRHNEVKKFVNGETDIVVSTDAIGMGMNIPVERIVFLENNKYDGVIRRPLFPAEVKQIAGRAGRFGRYEKGYYNAEFGSFRVREKMEREVLALKQASIDFPTRLLSVKGRLTEIINEWKNIKLSEIFWKQNLNTMWSLAKYCENFTNDKKLVYRLATTPVDDKNDNLISLFQCMARDILTGKKLQLSKYVEHGKWLYVDEDSKIDILEYNYKIYDLLYNIFRKFSDGKELPEITKRKKDISAKISKILAAQALNPKKCKYCGRELKWNYPYSMCQKCHDSRYRPCLYESFCGDFEDDYWN</sequence>
<dbReference type="Gene3D" id="1.20.272.40">
    <property type="match status" value="1"/>
</dbReference>
<evidence type="ECO:0000313" key="12">
    <source>
        <dbReference type="Proteomes" id="UP000283497"/>
    </source>
</evidence>
<dbReference type="InterPro" id="IPR001650">
    <property type="entry name" value="Helicase_C-like"/>
</dbReference>
<feature type="domain" description="Helicase ATP-binding" evidence="9">
    <location>
        <begin position="295"/>
        <end position="411"/>
    </location>
</feature>
<evidence type="ECO:0000259" key="9">
    <source>
        <dbReference type="PROSITE" id="PS51192"/>
    </source>
</evidence>
<dbReference type="InterPro" id="IPR050699">
    <property type="entry name" value="RNA-DNA_Helicase"/>
</dbReference>
<evidence type="ECO:0000256" key="4">
    <source>
        <dbReference type="ARBA" id="ARBA00022806"/>
    </source>
</evidence>
<comment type="catalytic activity">
    <reaction evidence="7">
        <text>ATP + H2O = ADP + phosphate + H(+)</text>
        <dbReference type="Rhea" id="RHEA:13065"/>
        <dbReference type="ChEBI" id="CHEBI:15377"/>
        <dbReference type="ChEBI" id="CHEBI:15378"/>
        <dbReference type="ChEBI" id="CHEBI:30616"/>
        <dbReference type="ChEBI" id="CHEBI:43474"/>
        <dbReference type="ChEBI" id="CHEBI:456216"/>
        <dbReference type="EC" id="3.6.4.13"/>
    </reaction>
</comment>
<dbReference type="CDD" id="cd17913">
    <property type="entry name" value="DEXQc_Suv3"/>
    <property type="match status" value="1"/>
</dbReference>
<dbReference type="InterPro" id="IPR044774">
    <property type="entry name" value="Suv3_DEXQc"/>
</dbReference>